<feature type="compositionally biased region" description="Basic and acidic residues" evidence="1">
    <location>
        <begin position="39"/>
        <end position="51"/>
    </location>
</feature>
<gene>
    <name evidence="2" type="ORF">ACFO0C_14395</name>
</gene>
<sequence length="51" mass="5835">MTYPTNEIDLETPEIDAAEQATTIPGWQDDEADETDGQEQDRIVAFDDDYR</sequence>
<evidence type="ECO:0000313" key="2">
    <source>
        <dbReference type="EMBL" id="MFC4066124.1"/>
    </source>
</evidence>
<dbReference type="EMBL" id="JBHSBL010000014">
    <property type="protein sequence ID" value="MFC4066124.1"/>
    <property type="molecule type" value="Genomic_DNA"/>
</dbReference>
<organism evidence="2 3">
    <name type="scientific">Actinoplanes subglobosus</name>
    <dbReference type="NCBI Taxonomy" id="1547892"/>
    <lineage>
        <taxon>Bacteria</taxon>
        <taxon>Bacillati</taxon>
        <taxon>Actinomycetota</taxon>
        <taxon>Actinomycetes</taxon>
        <taxon>Micromonosporales</taxon>
        <taxon>Micromonosporaceae</taxon>
        <taxon>Actinoplanes</taxon>
    </lineage>
</organism>
<dbReference type="RefSeq" id="WP_378067091.1">
    <property type="nucleotide sequence ID" value="NZ_JBHSBL010000014.1"/>
</dbReference>
<keyword evidence="3" id="KW-1185">Reference proteome</keyword>
<evidence type="ECO:0000313" key="3">
    <source>
        <dbReference type="Proteomes" id="UP001595867"/>
    </source>
</evidence>
<accession>A0ABV8IQB2</accession>
<feature type="compositionally biased region" description="Acidic residues" evidence="1">
    <location>
        <begin position="28"/>
        <end position="38"/>
    </location>
</feature>
<protein>
    <submittedName>
        <fullName evidence="2">Uncharacterized protein</fullName>
    </submittedName>
</protein>
<evidence type="ECO:0000256" key="1">
    <source>
        <dbReference type="SAM" id="MobiDB-lite"/>
    </source>
</evidence>
<dbReference type="Proteomes" id="UP001595867">
    <property type="component" value="Unassembled WGS sequence"/>
</dbReference>
<reference evidence="3" key="1">
    <citation type="journal article" date="2019" name="Int. J. Syst. Evol. Microbiol.">
        <title>The Global Catalogue of Microorganisms (GCM) 10K type strain sequencing project: providing services to taxonomists for standard genome sequencing and annotation.</title>
        <authorList>
            <consortium name="The Broad Institute Genomics Platform"/>
            <consortium name="The Broad Institute Genome Sequencing Center for Infectious Disease"/>
            <person name="Wu L."/>
            <person name="Ma J."/>
        </authorList>
    </citation>
    <scope>NUCLEOTIDE SEQUENCE [LARGE SCALE GENOMIC DNA]</scope>
    <source>
        <strain evidence="3">TBRC 5832</strain>
    </source>
</reference>
<feature type="region of interest" description="Disordered" evidence="1">
    <location>
        <begin position="1"/>
        <end position="51"/>
    </location>
</feature>
<feature type="compositionally biased region" description="Acidic residues" evidence="1">
    <location>
        <begin position="8"/>
        <end position="17"/>
    </location>
</feature>
<proteinExistence type="predicted"/>
<comment type="caution">
    <text evidence="2">The sequence shown here is derived from an EMBL/GenBank/DDBJ whole genome shotgun (WGS) entry which is preliminary data.</text>
</comment>
<name>A0ABV8IQB2_9ACTN</name>